<dbReference type="Proteomes" id="UP000000851">
    <property type="component" value="Chromosome"/>
</dbReference>
<dbReference type="EMBL" id="CP001700">
    <property type="protein sequence ID" value="ACU75773.1"/>
    <property type="molecule type" value="Genomic_DNA"/>
</dbReference>
<keyword evidence="2" id="KW-1185">Reference proteome</keyword>
<dbReference type="KEGG" id="cai:Caci_6941"/>
<sequence length="43" mass="4345">MTTAGSVSVLSTRSNRIVAVITVPSLRMAVKEMIPGGAALTAS</sequence>
<dbReference type="HOGENOM" id="CLU_3231296_0_0_11"/>
<reference evidence="1 2" key="1">
    <citation type="journal article" date="2009" name="Stand. Genomic Sci.">
        <title>Complete genome sequence of Catenulispora acidiphila type strain (ID 139908).</title>
        <authorList>
            <person name="Copeland A."/>
            <person name="Lapidus A."/>
            <person name="Glavina Del Rio T."/>
            <person name="Nolan M."/>
            <person name="Lucas S."/>
            <person name="Chen F."/>
            <person name="Tice H."/>
            <person name="Cheng J.F."/>
            <person name="Bruce D."/>
            <person name="Goodwin L."/>
            <person name="Pitluck S."/>
            <person name="Mikhailova N."/>
            <person name="Pati A."/>
            <person name="Ivanova N."/>
            <person name="Mavromatis K."/>
            <person name="Chen A."/>
            <person name="Palaniappan K."/>
            <person name="Chain P."/>
            <person name="Land M."/>
            <person name="Hauser L."/>
            <person name="Chang Y.J."/>
            <person name="Jeffries C.D."/>
            <person name="Chertkov O."/>
            <person name="Brettin T."/>
            <person name="Detter J.C."/>
            <person name="Han C."/>
            <person name="Ali Z."/>
            <person name="Tindall B.J."/>
            <person name="Goker M."/>
            <person name="Bristow J."/>
            <person name="Eisen J.A."/>
            <person name="Markowitz V."/>
            <person name="Hugenholtz P."/>
            <person name="Kyrpides N.C."/>
            <person name="Klenk H.P."/>
        </authorList>
    </citation>
    <scope>NUCLEOTIDE SEQUENCE [LARGE SCALE GENOMIC DNA]</scope>
    <source>
        <strain evidence="2">DSM 44928 / JCM 14897 / NBRC 102108 / NRRL B-24433 / ID139908</strain>
    </source>
</reference>
<protein>
    <submittedName>
        <fullName evidence="1">Uncharacterized protein</fullName>
    </submittedName>
</protein>
<dbReference type="InParanoid" id="C7Q3K8"/>
<dbReference type="AlphaFoldDB" id="C7Q3K8"/>
<evidence type="ECO:0000313" key="2">
    <source>
        <dbReference type="Proteomes" id="UP000000851"/>
    </source>
</evidence>
<organism evidence="1 2">
    <name type="scientific">Catenulispora acidiphila (strain DSM 44928 / JCM 14897 / NBRC 102108 / NRRL B-24433 / ID139908)</name>
    <dbReference type="NCBI Taxonomy" id="479433"/>
    <lineage>
        <taxon>Bacteria</taxon>
        <taxon>Bacillati</taxon>
        <taxon>Actinomycetota</taxon>
        <taxon>Actinomycetes</taxon>
        <taxon>Catenulisporales</taxon>
        <taxon>Catenulisporaceae</taxon>
        <taxon>Catenulispora</taxon>
    </lineage>
</organism>
<accession>C7Q3K8</accession>
<proteinExistence type="predicted"/>
<evidence type="ECO:0000313" key="1">
    <source>
        <dbReference type="EMBL" id="ACU75773.1"/>
    </source>
</evidence>
<gene>
    <name evidence="1" type="ordered locus">Caci_6941</name>
</gene>
<name>C7Q3K8_CATAD</name>